<evidence type="ECO:0000259" key="9">
    <source>
        <dbReference type="Pfam" id="PF22666"/>
    </source>
</evidence>
<dbReference type="SUPFAM" id="SSF49785">
    <property type="entry name" value="Galactose-binding domain-like"/>
    <property type="match status" value="1"/>
</dbReference>
<dbReference type="InterPro" id="IPR036156">
    <property type="entry name" value="Beta-gal/glucu_dom_sf"/>
</dbReference>
<accession>A0A5K7SAN5</accession>
<gene>
    <name evidence="10" type="ORF">AQPE_2811</name>
</gene>
<proteinExistence type="inferred from homology"/>
<dbReference type="Pfam" id="PF16355">
    <property type="entry name" value="DUF4982"/>
    <property type="match status" value="1"/>
</dbReference>
<evidence type="ECO:0000313" key="10">
    <source>
        <dbReference type="EMBL" id="BBE18648.1"/>
    </source>
</evidence>
<dbReference type="InterPro" id="IPR013783">
    <property type="entry name" value="Ig-like_fold"/>
</dbReference>
<dbReference type="Gene3D" id="2.60.120.260">
    <property type="entry name" value="Galactose-binding domain-like"/>
    <property type="match status" value="1"/>
</dbReference>
<dbReference type="InterPro" id="IPR006103">
    <property type="entry name" value="Glyco_hydro_2_cat"/>
</dbReference>
<dbReference type="Pfam" id="PF00703">
    <property type="entry name" value="Glyco_hydro_2"/>
    <property type="match status" value="1"/>
</dbReference>
<dbReference type="Gene3D" id="3.20.20.80">
    <property type="entry name" value="Glycosidases"/>
    <property type="match status" value="1"/>
</dbReference>
<comment type="similarity">
    <text evidence="1">Belongs to the glycosyl hydrolase 2 family.</text>
</comment>
<feature type="domain" description="DUF4982" evidence="7">
    <location>
        <begin position="632"/>
        <end position="693"/>
    </location>
</feature>
<feature type="domain" description="Glycoside hydrolase family 2 immunoglobulin-like beta-sandwich" evidence="5">
    <location>
        <begin position="189"/>
        <end position="294"/>
    </location>
</feature>
<evidence type="ECO:0000259" key="8">
    <source>
        <dbReference type="Pfam" id="PF18565"/>
    </source>
</evidence>
<evidence type="ECO:0000256" key="3">
    <source>
        <dbReference type="ARBA" id="ARBA00023295"/>
    </source>
</evidence>
<dbReference type="PRINTS" id="PR00132">
    <property type="entry name" value="GLHYDRLASE2"/>
</dbReference>
<evidence type="ECO:0000259" key="6">
    <source>
        <dbReference type="Pfam" id="PF02836"/>
    </source>
</evidence>
<dbReference type="Gene3D" id="2.60.40.10">
    <property type="entry name" value="Immunoglobulins"/>
    <property type="match status" value="3"/>
</dbReference>
<evidence type="ECO:0000256" key="4">
    <source>
        <dbReference type="SAM" id="SignalP"/>
    </source>
</evidence>
<protein>
    <submittedName>
        <fullName evidence="10">Beta-galactosidase</fullName>
    </submittedName>
</protein>
<feature type="domain" description="Glycoside hydrolase family 2" evidence="8">
    <location>
        <begin position="708"/>
        <end position="805"/>
    </location>
</feature>
<dbReference type="SUPFAM" id="SSF49303">
    <property type="entry name" value="beta-Galactosidase/glucuronidase domain"/>
    <property type="match status" value="1"/>
</dbReference>
<reference evidence="10" key="1">
    <citation type="journal article" date="2020" name="Int. J. Syst. Evol. Microbiol.">
        <title>Aquipluma nitroreducens gen. nov. sp. nov., a novel facultatively anaerobic bacterium isolated from a freshwater lake.</title>
        <authorList>
            <person name="Watanabe M."/>
            <person name="Kojima H."/>
            <person name="Fukui M."/>
        </authorList>
    </citation>
    <scope>NUCLEOTIDE SEQUENCE</scope>
    <source>
        <strain evidence="10">MeG22</strain>
    </source>
</reference>
<dbReference type="InterPro" id="IPR017853">
    <property type="entry name" value="GH"/>
</dbReference>
<dbReference type="InterPro" id="IPR040605">
    <property type="entry name" value="Glyco_hydro2_dom5"/>
</dbReference>
<organism evidence="10 11">
    <name type="scientific">Aquipluma nitroreducens</name>
    <dbReference type="NCBI Taxonomy" id="2010828"/>
    <lineage>
        <taxon>Bacteria</taxon>
        <taxon>Pseudomonadati</taxon>
        <taxon>Bacteroidota</taxon>
        <taxon>Bacteroidia</taxon>
        <taxon>Marinilabiliales</taxon>
        <taxon>Prolixibacteraceae</taxon>
        <taxon>Aquipluma</taxon>
    </lineage>
</organism>
<dbReference type="RefSeq" id="WP_318346964.1">
    <property type="nucleotide sequence ID" value="NZ_AP018694.1"/>
</dbReference>
<keyword evidence="11" id="KW-1185">Reference proteome</keyword>
<dbReference type="InterPro" id="IPR023232">
    <property type="entry name" value="Glyco_hydro_2_AS"/>
</dbReference>
<dbReference type="SUPFAM" id="SSF51445">
    <property type="entry name" value="(Trans)glycosidases"/>
    <property type="match status" value="1"/>
</dbReference>
<dbReference type="InterPro" id="IPR054593">
    <property type="entry name" value="Beta-mannosidase-like_N2"/>
</dbReference>
<dbReference type="GO" id="GO:0004553">
    <property type="term" value="F:hydrolase activity, hydrolyzing O-glycosyl compounds"/>
    <property type="evidence" value="ECO:0007669"/>
    <property type="project" value="InterPro"/>
</dbReference>
<evidence type="ECO:0000313" key="11">
    <source>
        <dbReference type="Proteomes" id="UP001193389"/>
    </source>
</evidence>
<dbReference type="InterPro" id="IPR008979">
    <property type="entry name" value="Galactose-bd-like_sf"/>
</dbReference>
<dbReference type="Pfam" id="PF22666">
    <property type="entry name" value="Glyco_hydro_2_N2"/>
    <property type="match status" value="1"/>
</dbReference>
<name>A0A5K7SAN5_9BACT</name>
<feature type="chain" id="PRO_5024457569" evidence="4">
    <location>
        <begin position="25"/>
        <end position="814"/>
    </location>
</feature>
<evidence type="ECO:0000259" key="7">
    <source>
        <dbReference type="Pfam" id="PF16355"/>
    </source>
</evidence>
<feature type="domain" description="Glycoside hydrolase family 2 catalytic" evidence="6">
    <location>
        <begin position="302"/>
        <end position="508"/>
    </location>
</feature>
<dbReference type="AlphaFoldDB" id="A0A5K7SAN5"/>
<dbReference type="GO" id="GO:0005975">
    <property type="term" value="P:carbohydrate metabolic process"/>
    <property type="evidence" value="ECO:0007669"/>
    <property type="project" value="InterPro"/>
</dbReference>
<keyword evidence="3" id="KW-0326">Glycosidase</keyword>
<dbReference type="InterPro" id="IPR051913">
    <property type="entry name" value="GH2_Domain-Containing"/>
</dbReference>
<keyword evidence="2" id="KW-0378">Hydrolase</keyword>
<feature type="signal peptide" evidence="4">
    <location>
        <begin position="1"/>
        <end position="24"/>
    </location>
</feature>
<keyword evidence="4" id="KW-0732">Signal</keyword>
<dbReference type="PANTHER" id="PTHR42732:SF1">
    <property type="entry name" value="BETA-MANNOSIDASE"/>
    <property type="match status" value="1"/>
</dbReference>
<dbReference type="KEGG" id="anf:AQPE_2811"/>
<dbReference type="InterPro" id="IPR032311">
    <property type="entry name" value="DUF4982"/>
</dbReference>
<dbReference type="InterPro" id="IPR006102">
    <property type="entry name" value="Ig-like_GH2"/>
</dbReference>
<sequence>MKTKTFTLQIAVVLLVFSFLTSTGQTRELTTLQTGWKFSKGNFDKASQPKFDDSKWQDVTIPHDWAIAEPTVIDGDGNTGKLPWKGEGWYRKSLEIPAAYSGKNIILIFDGIMSKPEVYLNGQLAGKWDYGYNSFYLDVTKLVNFSGKNQLAIHADTRDHDSRWYPGAGIYRKIQMMVVDPIHVGVWGTQITTPIVKSNFAEVRIMNTIINNSGNAEDKIKVENIILNQKGTEIARKEATAKIASGANKEVETSIGLTDPQRWDINSPVMYQVKTNIYKGDKLVDSSVNSFGVRTIRITPNNGLYLNDKRVQLKGVNLHHDQGLLGGAFYPRAMERQIEIMKSMGCNAIRTSHNMPAPELLELCDKMGVLVFDEAFDKYDKKADITETTDFEDFAHRNIQNFVERDRNHPCIFIWSFGNEMGDVQYNQNNGFHRMQTMINYIHKFDPTRPVTMACDNTNSAALRHFDFYDVHSWNYGRRYSLARQMEPNKAVIVSESGSTVSTRGFYELPLPEKRSEFTPSLQVSSYDLNVPAWADLPDEDFMWQQDEEYIAGEFVWTGFDYLGEPTPYGNDYAKGHGLTDKEASRSSYFGIVDLCGIPKDRYFLYKSYWKPEETTFHILPHWNWDGSKVDKVPVFVYTNGDCAELFLNGKSLGKRCKNPTSLKSIERFRLMWNDVTYQPGELKAVAYKEGVVIGEETLKTAGEPYQIRLTPDRSTIHADGMDLSYVLVEAVDKDGNICPLADNKIELSISGPGKIAGVGNGNPQSFDSFQANYVNLFYGKAMLIVGSGFEKGDISITAKGDGLVKDLKLIKSE</sequence>
<dbReference type="InterPro" id="IPR006101">
    <property type="entry name" value="Glyco_hydro_2"/>
</dbReference>
<dbReference type="Pfam" id="PF18565">
    <property type="entry name" value="Glyco_hydro2_C5"/>
    <property type="match status" value="1"/>
</dbReference>
<dbReference type="Proteomes" id="UP001193389">
    <property type="component" value="Chromosome"/>
</dbReference>
<dbReference type="PANTHER" id="PTHR42732">
    <property type="entry name" value="BETA-GALACTOSIDASE"/>
    <property type="match status" value="1"/>
</dbReference>
<evidence type="ECO:0000256" key="2">
    <source>
        <dbReference type="ARBA" id="ARBA00022801"/>
    </source>
</evidence>
<dbReference type="EMBL" id="AP018694">
    <property type="protein sequence ID" value="BBE18648.1"/>
    <property type="molecule type" value="Genomic_DNA"/>
</dbReference>
<evidence type="ECO:0000256" key="1">
    <source>
        <dbReference type="ARBA" id="ARBA00007401"/>
    </source>
</evidence>
<feature type="domain" description="Beta-mannosidase-like galactose-binding" evidence="9">
    <location>
        <begin position="78"/>
        <end position="156"/>
    </location>
</feature>
<dbReference type="Pfam" id="PF02836">
    <property type="entry name" value="Glyco_hydro_2_C"/>
    <property type="match status" value="1"/>
</dbReference>
<dbReference type="PROSITE" id="PS00608">
    <property type="entry name" value="GLYCOSYL_HYDROL_F2_2"/>
    <property type="match status" value="1"/>
</dbReference>
<evidence type="ECO:0000259" key="5">
    <source>
        <dbReference type="Pfam" id="PF00703"/>
    </source>
</evidence>